<keyword evidence="1" id="KW-0863">Zinc-finger</keyword>
<dbReference type="Proteomes" id="UP000525078">
    <property type="component" value="Unassembled WGS sequence"/>
</dbReference>
<dbReference type="EMBL" id="JAATIP010000113">
    <property type="protein sequence ID" value="KAF4371102.1"/>
    <property type="molecule type" value="Genomic_DNA"/>
</dbReference>
<reference evidence="4 5" key="1">
    <citation type="journal article" date="2020" name="bioRxiv">
        <title>Sequence and annotation of 42 cannabis genomes reveals extensive copy number variation in cannabinoid synthesis and pathogen resistance genes.</title>
        <authorList>
            <person name="Mckernan K.J."/>
            <person name="Helbert Y."/>
            <person name="Kane L.T."/>
            <person name="Ebling H."/>
            <person name="Zhang L."/>
            <person name="Liu B."/>
            <person name="Eaton Z."/>
            <person name="Mclaughlin S."/>
            <person name="Kingan S."/>
            <person name="Baybayan P."/>
            <person name="Concepcion G."/>
            <person name="Jordan M."/>
            <person name="Riva A."/>
            <person name="Barbazuk W."/>
            <person name="Harkins T."/>
        </authorList>
    </citation>
    <scope>NUCLEOTIDE SEQUENCE [LARGE SCALE GENOMIC DNA]</scope>
    <source>
        <strain evidence="5">cv. Jamaican Lion 4</strain>
        <tissue evidence="4">Leaf</tissue>
    </source>
</reference>
<dbReference type="InterPro" id="IPR001878">
    <property type="entry name" value="Znf_CCHC"/>
</dbReference>
<dbReference type="AlphaFoldDB" id="A0A7J6FK70"/>
<sequence length="885" mass="98541">MMLSDSTNLFVKNSNVSPLEMMKDITSLYRPHINWYYERCSGGNCEYGLAVETEDDWEVNEEEAKVFLEKTVVGKVISRKPMNGKFFHSIFSRMWKNIGEWRVKVIEEANMATYVRISFDLKEDARLILEKQPWLFNGGILLLEEWPLSDRWQDARLKRVVCWVKMKGFVLKSFTVNNVKRLAQLAGDVLEIKWSDPQQAFMNGYVREKIGFPLNKSVFVGRFVPTGTSKSWVQLKFERLPMLCFNCGFWGHDQADCKELPAMEDIGEGQKVLKYGYWLKDEHPTPNCIVAHKQNAIKVISEAGKNSGADYGLKEKAAATVIQAEIGWTRGMVMVSHEQGSEVGRVSGVVAPAFGGKEVGNLNDGQNTTGPDTSLGPMDCPIVPCDALGAQASKINTHMNNSGPTTYGRTAGGEVSNEIYHSASRKEVRGNGSEDEGEGDQKKRKGGAGFVVTDSNEGNGKKNKGKEILSCPSTSNSDDKVPLLPSLVTEEHKGRKGVSHGQRRKISIKNRARHVHREKAEMGHSSSEQMVEGINGFTVVGCSQDGTFVFGAATETNNEAQDTTITSPEDDINIRIDSSSPGHILVEVAGKDFLSWTLTFMERLDRGLCNEEWLSCFEGANIRVLDWWESDHRPLLVDLPVAVERERCGQTKRKTRFHFEEAWCDDDECKDIVLNEWHDDLKLGDGTWDEDFIKAVFNQEDAEMILTLPNTGWDTEDKILWHYTKNAWYQSEKFTVLSMDNPTTVEMSSTSNPADAAPTAEPVNTPVISPAPAIPSSPFQSLAFLTIKLEGTNYPYWRSQALPALRAHELEGYVLGTKPCPPQFVDNTVGGSKPGDHWLPFISSPNFHDDDVDQATDFSTDMAPCVAGPTTPPTSPLSECASTKS</sequence>
<keyword evidence="1" id="KW-0862">Zinc</keyword>
<dbReference type="Pfam" id="PF14392">
    <property type="entry name" value="zf-CCHC_4"/>
    <property type="match status" value="1"/>
</dbReference>
<evidence type="ECO:0000256" key="1">
    <source>
        <dbReference type="PROSITE-ProRule" id="PRU00047"/>
    </source>
</evidence>
<organism evidence="4 5">
    <name type="scientific">Cannabis sativa</name>
    <name type="common">Hemp</name>
    <name type="synonym">Marijuana</name>
    <dbReference type="NCBI Taxonomy" id="3483"/>
    <lineage>
        <taxon>Eukaryota</taxon>
        <taxon>Viridiplantae</taxon>
        <taxon>Streptophyta</taxon>
        <taxon>Embryophyta</taxon>
        <taxon>Tracheophyta</taxon>
        <taxon>Spermatophyta</taxon>
        <taxon>Magnoliopsida</taxon>
        <taxon>eudicotyledons</taxon>
        <taxon>Gunneridae</taxon>
        <taxon>Pentapetalae</taxon>
        <taxon>rosids</taxon>
        <taxon>fabids</taxon>
        <taxon>Rosales</taxon>
        <taxon>Cannabaceae</taxon>
        <taxon>Cannabis</taxon>
    </lineage>
</organism>
<dbReference type="PANTHER" id="PTHR31286:SF167">
    <property type="entry name" value="OS09G0268800 PROTEIN"/>
    <property type="match status" value="1"/>
</dbReference>
<accession>A0A7J6FK70</accession>
<dbReference type="PANTHER" id="PTHR31286">
    <property type="entry name" value="GLYCINE-RICH CELL WALL STRUCTURAL PROTEIN 1.8-LIKE"/>
    <property type="match status" value="1"/>
</dbReference>
<feature type="region of interest" description="Disordered" evidence="2">
    <location>
        <begin position="866"/>
        <end position="885"/>
    </location>
</feature>
<dbReference type="PROSITE" id="PS50158">
    <property type="entry name" value="ZF_CCHC"/>
    <property type="match status" value="1"/>
</dbReference>
<dbReference type="Pfam" id="PF14111">
    <property type="entry name" value="DUF4283"/>
    <property type="match status" value="1"/>
</dbReference>
<dbReference type="InterPro" id="IPR025836">
    <property type="entry name" value="Zn_knuckle_CX2CX4HX4C"/>
</dbReference>
<comment type="caution">
    <text evidence="4">The sequence shown here is derived from an EMBL/GenBank/DDBJ whole genome shotgun (WGS) entry which is preliminary data.</text>
</comment>
<dbReference type="GO" id="GO:0008270">
    <property type="term" value="F:zinc ion binding"/>
    <property type="evidence" value="ECO:0007669"/>
    <property type="project" value="UniProtKB-KW"/>
</dbReference>
<evidence type="ECO:0000313" key="5">
    <source>
        <dbReference type="Proteomes" id="UP000525078"/>
    </source>
</evidence>
<dbReference type="InterPro" id="IPR040256">
    <property type="entry name" value="At4g02000-like"/>
</dbReference>
<evidence type="ECO:0000313" key="4">
    <source>
        <dbReference type="EMBL" id="KAF4371102.1"/>
    </source>
</evidence>
<evidence type="ECO:0000259" key="3">
    <source>
        <dbReference type="PROSITE" id="PS50158"/>
    </source>
</evidence>
<evidence type="ECO:0000256" key="2">
    <source>
        <dbReference type="SAM" id="MobiDB-lite"/>
    </source>
</evidence>
<proteinExistence type="predicted"/>
<feature type="domain" description="CCHC-type" evidence="3">
    <location>
        <begin position="244"/>
        <end position="259"/>
    </location>
</feature>
<dbReference type="GO" id="GO:0003676">
    <property type="term" value="F:nucleic acid binding"/>
    <property type="evidence" value="ECO:0007669"/>
    <property type="project" value="InterPro"/>
</dbReference>
<feature type="compositionally biased region" description="Polar residues" evidence="2">
    <location>
        <begin position="876"/>
        <end position="885"/>
    </location>
</feature>
<protein>
    <recommendedName>
        <fullName evidence="3">CCHC-type domain-containing protein</fullName>
    </recommendedName>
</protein>
<keyword evidence="1" id="KW-0479">Metal-binding</keyword>
<gene>
    <name evidence="4" type="ORF">F8388_020829</name>
</gene>
<name>A0A7J6FK70_CANSA</name>
<feature type="region of interest" description="Disordered" evidence="2">
    <location>
        <begin position="422"/>
        <end position="482"/>
    </location>
</feature>
<dbReference type="InterPro" id="IPR025558">
    <property type="entry name" value="DUF4283"/>
</dbReference>